<feature type="transmembrane region" description="Helical" evidence="1">
    <location>
        <begin position="41"/>
        <end position="62"/>
    </location>
</feature>
<keyword evidence="1" id="KW-0472">Membrane</keyword>
<proteinExistence type="predicted"/>
<keyword evidence="1" id="KW-1133">Transmembrane helix</keyword>
<gene>
    <name evidence="2" type="ORF">PDESU_02461</name>
</gene>
<dbReference type="EMBL" id="CAAHFG010000001">
    <property type="protein sequence ID" value="VGO13904.1"/>
    <property type="molecule type" value="Genomic_DNA"/>
</dbReference>
<evidence type="ECO:0000313" key="2">
    <source>
        <dbReference type="EMBL" id="VGO13904.1"/>
    </source>
</evidence>
<dbReference type="Proteomes" id="UP000366872">
    <property type="component" value="Unassembled WGS sequence"/>
</dbReference>
<evidence type="ECO:0000313" key="3">
    <source>
        <dbReference type="Proteomes" id="UP000366872"/>
    </source>
</evidence>
<organism evidence="2 3">
    <name type="scientific">Pontiella desulfatans</name>
    <dbReference type="NCBI Taxonomy" id="2750659"/>
    <lineage>
        <taxon>Bacteria</taxon>
        <taxon>Pseudomonadati</taxon>
        <taxon>Kiritimatiellota</taxon>
        <taxon>Kiritimatiellia</taxon>
        <taxon>Kiritimatiellales</taxon>
        <taxon>Pontiellaceae</taxon>
        <taxon>Pontiella</taxon>
    </lineage>
</organism>
<keyword evidence="3" id="KW-1185">Reference proteome</keyword>
<accession>A0A6C2U2M0</accession>
<name>A0A6C2U2M0_PONDE</name>
<protein>
    <submittedName>
        <fullName evidence="2">Uncharacterized protein</fullName>
    </submittedName>
</protein>
<sequence length="65" mass="7247">MDWKNVLGLIGLILLLVYGPDILEQAHTNSPFTHFSHLGTVPSRLLSLGVLLLTALLAIKLWRKK</sequence>
<reference evidence="2 3" key="1">
    <citation type="submission" date="2019-04" db="EMBL/GenBank/DDBJ databases">
        <authorList>
            <person name="Van Vliet M D."/>
        </authorList>
    </citation>
    <scope>NUCLEOTIDE SEQUENCE [LARGE SCALE GENOMIC DNA]</scope>
    <source>
        <strain evidence="2 3">F1</strain>
    </source>
</reference>
<keyword evidence="1" id="KW-0812">Transmembrane</keyword>
<evidence type="ECO:0000256" key="1">
    <source>
        <dbReference type="SAM" id="Phobius"/>
    </source>
</evidence>
<dbReference type="RefSeq" id="WP_136079437.1">
    <property type="nucleotide sequence ID" value="NZ_CAAHFG010000001.1"/>
</dbReference>
<dbReference type="AlphaFoldDB" id="A0A6C2U2M0"/>